<dbReference type="InterPro" id="IPR036734">
    <property type="entry name" value="Neur_chan_lig-bd_sf"/>
</dbReference>
<dbReference type="OMA" id="ETILMIH"/>
<keyword evidence="7" id="KW-0406">Ion transport</keyword>
<dbReference type="GO" id="GO:0004888">
    <property type="term" value="F:transmembrane signaling receptor activity"/>
    <property type="evidence" value="ECO:0007669"/>
    <property type="project" value="InterPro"/>
</dbReference>
<feature type="transmembrane region" description="Helical" evidence="18">
    <location>
        <begin position="322"/>
        <end position="342"/>
    </location>
</feature>
<accession>A0A3Q3CCD3</accession>
<keyword evidence="3 18" id="KW-0812">Transmembrane</keyword>
<evidence type="ECO:0000313" key="21">
    <source>
        <dbReference type="Ensembl" id="ENSHBUP00000019107.1"/>
    </source>
</evidence>
<keyword evidence="12" id="KW-0407">Ion channel</keyword>
<dbReference type="Gene3D" id="2.70.170.10">
    <property type="entry name" value="Neurotransmitter-gated ion-channel ligand-binding domain"/>
    <property type="match status" value="1"/>
</dbReference>
<evidence type="ECO:0000256" key="12">
    <source>
        <dbReference type="ARBA" id="ARBA00023303"/>
    </source>
</evidence>
<keyword evidence="8 18" id="KW-0472">Membrane</keyword>
<dbReference type="Pfam" id="PF02932">
    <property type="entry name" value="Neur_chan_memb"/>
    <property type="match status" value="1"/>
</dbReference>
<dbReference type="PANTHER" id="PTHR18945">
    <property type="entry name" value="NEUROTRANSMITTER GATED ION CHANNEL"/>
    <property type="match status" value="1"/>
</dbReference>
<protein>
    <submittedName>
        <fullName evidence="21">5-hydroxytryptamine receptor 3A-like</fullName>
    </submittedName>
</protein>
<dbReference type="AlphaFoldDB" id="A0A3Q3CCD3"/>
<evidence type="ECO:0000256" key="4">
    <source>
        <dbReference type="ARBA" id="ARBA00022729"/>
    </source>
</evidence>
<dbReference type="FunFam" id="1.20.58.390:FF:000103">
    <property type="entry name" value="Si:ch211-256e16.10"/>
    <property type="match status" value="1"/>
</dbReference>
<dbReference type="InterPro" id="IPR018000">
    <property type="entry name" value="Neurotransmitter_ion_chnl_CS"/>
</dbReference>
<keyword evidence="11" id="KW-1071">Ligand-gated ion channel</keyword>
<comment type="function">
    <text evidence="17">Forms serotonin (5-hydroxytryptamine/5-HT3)-activated cation-selective channel complexes, which when activated cause fast, depolarizing responses in neurons.</text>
</comment>
<dbReference type="InterPro" id="IPR049944">
    <property type="entry name" value="LGIC_TM_5-HT3"/>
</dbReference>
<feature type="domain" description="Neurotransmitter-gated ion-channel ligand-binding" evidence="19">
    <location>
        <begin position="1"/>
        <end position="124"/>
    </location>
</feature>
<dbReference type="InterPro" id="IPR006201">
    <property type="entry name" value="Neur_channel"/>
</dbReference>
<comment type="catalytic activity">
    <reaction evidence="15">
        <text>Na(+)(in) = Na(+)(out)</text>
        <dbReference type="Rhea" id="RHEA:34963"/>
        <dbReference type="ChEBI" id="CHEBI:29101"/>
    </reaction>
</comment>
<keyword evidence="5 18" id="KW-1133">Transmembrane helix</keyword>
<dbReference type="GeneTree" id="ENSGT00940000163471"/>
<reference evidence="21" key="1">
    <citation type="submission" date="2025-08" db="UniProtKB">
        <authorList>
            <consortium name="Ensembl"/>
        </authorList>
    </citation>
    <scope>IDENTIFICATION</scope>
</reference>
<evidence type="ECO:0000256" key="17">
    <source>
        <dbReference type="ARBA" id="ARBA00037540"/>
    </source>
</evidence>
<evidence type="ECO:0000259" key="20">
    <source>
        <dbReference type="Pfam" id="PF02932"/>
    </source>
</evidence>
<keyword evidence="1" id="KW-0813">Transport</keyword>
<dbReference type="InterPro" id="IPR036719">
    <property type="entry name" value="Neuro-gated_channel_TM_sf"/>
</dbReference>
<evidence type="ECO:0000256" key="9">
    <source>
        <dbReference type="ARBA" id="ARBA00023170"/>
    </source>
</evidence>
<dbReference type="STRING" id="8153.ENSHBUP00000019107"/>
<evidence type="ECO:0000256" key="2">
    <source>
        <dbReference type="ARBA" id="ARBA00022475"/>
    </source>
</evidence>
<dbReference type="InterPro" id="IPR006029">
    <property type="entry name" value="Neurotrans-gated_channel_TM"/>
</dbReference>
<reference evidence="21" key="2">
    <citation type="submission" date="2025-09" db="UniProtKB">
        <authorList>
            <consortium name="Ensembl"/>
        </authorList>
    </citation>
    <scope>IDENTIFICATION</scope>
</reference>
<evidence type="ECO:0000256" key="3">
    <source>
        <dbReference type="ARBA" id="ARBA00022692"/>
    </source>
</evidence>
<evidence type="ECO:0000256" key="5">
    <source>
        <dbReference type="ARBA" id="ARBA00022989"/>
    </source>
</evidence>
<evidence type="ECO:0000256" key="6">
    <source>
        <dbReference type="ARBA" id="ARBA00023018"/>
    </source>
</evidence>
<feature type="domain" description="Neurotransmitter-gated ion-channel transmembrane" evidence="20">
    <location>
        <begin position="133"/>
        <end position="334"/>
    </location>
</feature>
<keyword evidence="2" id="KW-1003">Cell membrane</keyword>
<evidence type="ECO:0000259" key="19">
    <source>
        <dbReference type="Pfam" id="PF02931"/>
    </source>
</evidence>
<feature type="transmembrane region" description="Helical" evidence="18">
    <location>
        <begin position="186"/>
        <end position="213"/>
    </location>
</feature>
<dbReference type="InterPro" id="IPR006202">
    <property type="entry name" value="Neur_chan_lig-bd"/>
</dbReference>
<organism evidence="21 22">
    <name type="scientific">Haplochromis burtoni</name>
    <name type="common">Burton's mouthbrooder</name>
    <name type="synonym">Chromis burtoni</name>
    <dbReference type="NCBI Taxonomy" id="8153"/>
    <lineage>
        <taxon>Eukaryota</taxon>
        <taxon>Metazoa</taxon>
        <taxon>Chordata</taxon>
        <taxon>Craniata</taxon>
        <taxon>Vertebrata</taxon>
        <taxon>Euteleostomi</taxon>
        <taxon>Actinopterygii</taxon>
        <taxon>Neopterygii</taxon>
        <taxon>Teleostei</taxon>
        <taxon>Neoteleostei</taxon>
        <taxon>Acanthomorphata</taxon>
        <taxon>Ovalentaria</taxon>
        <taxon>Cichlomorphae</taxon>
        <taxon>Cichliformes</taxon>
        <taxon>Cichlidae</taxon>
        <taxon>African cichlids</taxon>
        <taxon>Pseudocrenilabrinae</taxon>
        <taxon>Haplochromini</taxon>
        <taxon>Haplochromis</taxon>
    </lineage>
</organism>
<evidence type="ECO:0000256" key="11">
    <source>
        <dbReference type="ARBA" id="ARBA00023286"/>
    </source>
</evidence>
<dbReference type="PROSITE" id="PS00236">
    <property type="entry name" value="NEUROTR_ION_CHANNEL"/>
    <property type="match status" value="1"/>
</dbReference>
<keyword evidence="9" id="KW-0675">Receptor</keyword>
<evidence type="ECO:0000256" key="13">
    <source>
        <dbReference type="ARBA" id="ARBA00034104"/>
    </source>
</evidence>
<comment type="catalytic activity">
    <reaction evidence="16">
        <text>Ca(2+)(in) = Ca(2+)(out)</text>
        <dbReference type="Rhea" id="RHEA:29671"/>
        <dbReference type="ChEBI" id="CHEBI:29108"/>
    </reaction>
</comment>
<name>A0A3Q3CCD3_HAPBU</name>
<evidence type="ECO:0000256" key="18">
    <source>
        <dbReference type="SAM" id="Phobius"/>
    </source>
</evidence>
<keyword evidence="22" id="KW-1185">Reference proteome</keyword>
<comment type="subcellular location">
    <subcellularLocation>
        <location evidence="13">Postsynaptic cell membrane</location>
        <topology evidence="13">Multi-pass membrane protein</topology>
    </subcellularLocation>
</comment>
<feature type="transmembrane region" description="Helical" evidence="18">
    <location>
        <begin position="126"/>
        <end position="145"/>
    </location>
</feature>
<evidence type="ECO:0000256" key="15">
    <source>
        <dbReference type="ARBA" id="ARBA00036239"/>
    </source>
</evidence>
<dbReference type="Pfam" id="PF02931">
    <property type="entry name" value="Neur_chan_LBD"/>
    <property type="match status" value="1"/>
</dbReference>
<keyword evidence="6" id="KW-0770">Synapse</keyword>
<evidence type="ECO:0000313" key="22">
    <source>
        <dbReference type="Proteomes" id="UP000264840"/>
    </source>
</evidence>
<keyword evidence="4" id="KW-0732">Signal</keyword>
<evidence type="ECO:0000256" key="7">
    <source>
        <dbReference type="ARBA" id="ARBA00023065"/>
    </source>
</evidence>
<proteinExistence type="predicted"/>
<sequence>MPDLTIEERTDKDKETKSPYLLIHWYGGVEYTNEQVVTTACRMRVYKFPFDVQRCNISFKSVMHSDNEIELIYNKNNKSMTTLTRSMMWTQYEWTFENLAATNKSSIMYPHQTVIIYTITMRRRSVLYIANFISPVLFFLVLDLASFLIPDAGGEKLSFKVTVLLAVTVLQLILNDILPSTSKKVPLIAIYCIGTFTLMLLSLLETIVMMYLIEKDSAAHHNETDEEQNLSVNCGDKWCKANFCVRGIKSSDCASVCDESADETQSVTEKRSSDKLTEVSLGLEQVSDELREIGKTISLLSSNKKEEKFGYWARMVKKINRVYFIFYVTAVTVFLSVLISLWTS</sequence>
<evidence type="ECO:0000256" key="8">
    <source>
        <dbReference type="ARBA" id="ARBA00023136"/>
    </source>
</evidence>
<dbReference type="GO" id="GO:0045211">
    <property type="term" value="C:postsynaptic membrane"/>
    <property type="evidence" value="ECO:0007669"/>
    <property type="project" value="UniProtKB-SubCell"/>
</dbReference>
<dbReference type="Proteomes" id="UP000264840">
    <property type="component" value="Unplaced"/>
</dbReference>
<dbReference type="SUPFAM" id="SSF63712">
    <property type="entry name" value="Nicotinic receptor ligand binding domain-like"/>
    <property type="match status" value="1"/>
</dbReference>
<dbReference type="CDD" id="cd19063">
    <property type="entry name" value="LGIC_TM_5-HT3"/>
    <property type="match status" value="1"/>
</dbReference>
<comment type="catalytic activity">
    <reaction evidence="14">
        <text>K(+)(in) = K(+)(out)</text>
        <dbReference type="Rhea" id="RHEA:29463"/>
        <dbReference type="ChEBI" id="CHEBI:29103"/>
    </reaction>
</comment>
<dbReference type="InterPro" id="IPR038050">
    <property type="entry name" value="Neuro_actylchol_rec"/>
</dbReference>
<dbReference type="Ensembl" id="ENSHBUT00000028354.1">
    <property type="protein sequence ID" value="ENSHBUP00000019107.1"/>
    <property type="gene ID" value="ENSHBUG00000021245.1"/>
</dbReference>
<evidence type="ECO:0000256" key="14">
    <source>
        <dbReference type="ARBA" id="ARBA00034430"/>
    </source>
</evidence>
<evidence type="ECO:0000256" key="10">
    <source>
        <dbReference type="ARBA" id="ARBA00023257"/>
    </source>
</evidence>
<evidence type="ECO:0000256" key="1">
    <source>
        <dbReference type="ARBA" id="ARBA00022448"/>
    </source>
</evidence>
<evidence type="ECO:0000256" key="16">
    <source>
        <dbReference type="ARBA" id="ARBA00036634"/>
    </source>
</evidence>
<keyword evidence="10" id="KW-0628">Postsynaptic cell membrane</keyword>
<dbReference type="Gene3D" id="1.20.58.390">
    <property type="entry name" value="Neurotransmitter-gated ion-channel transmembrane domain"/>
    <property type="match status" value="1"/>
</dbReference>
<dbReference type="GO" id="GO:0005230">
    <property type="term" value="F:extracellular ligand-gated monoatomic ion channel activity"/>
    <property type="evidence" value="ECO:0007669"/>
    <property type="project" value="InterPro"/>
</dbReference>
<dbReference type="SUPFAM" id="SSF90112">
    <property type="entry name" value="Neurotransmitter-gated ion-channel transmembrane pore"/>
    <property type="match status" value="1"/>
</dbReference>